<evidence type="ECO:0000256" key="1">
    <source>
        <dbReference type="SAM" id="MobiDB-lite"/>
    </source>
</evidence>
<comment type="caution">
    <text evidence="2">The sequence shown here is derived from an EMBL/GenBank/DDBJ whole genome shotgun (WGS) entry which is preliminary data.</text>
</comment>
<name>A0A0J9XFJ0_GEOCN</name>
<feature type="compositionally biased region" description="Low complexity" evidence="1">
    <location>
        <begin position="332"/>
        <end position="358"/>
    </location>
</feature>
<evidence type="ECO:0000313" key="3">
    <source>
        <dbReference type="Proteomes" id="UP000242525"/>
    </source>
</evidence>
<dbReference type="STRING" id="1173061.A0A0J9XFJ0"/>
<feature type="compositionally biased region" description="Low complexity" evidence="1">
    <location>
        <begin position="111"/>
        <end position="130"/>
    </location>
</feature>
<evidence type="ECO:0000313" key="2">
    <source>
        <dbReference type="EMBL" id="CDO55674.1"/>
    </source>
</evidence>
<feature type="region of interest" description="Disordered" evidence="1">
    <location>
        <begin position="98"/>
        <end position="139"/>
    </location>
</feature>
<dbReference type="AlphaFoldDB" id="A0A0J9XFJ0"/>
<dbReference type="OrthoDB" id="2587563at2759"/>
<feature type="compositionally biased region" description="Polar residues" evidence="1">
    <location>
        <begin position="396"/>
        <end position="405"/>
    </location>
</feature>
<feature type="compositionally biased region" description="Pro residues" evidence="1">
    <location>
        <begin position="420"/>
        <end position="431"/>
    </location>
</feature>
<feature type="compositionally biased region" description="Basic and acidic residues" evidence="1">
    <location>
        <begin position="253"/>
        <end position="266"/>
    </location>
</feature>
<feature type="region of interest" description="Disordered" evidence="1">
    <location>
        <begin position="248"/>
        <end position="452"/>
    </location>
</feature>
<accession>A0A0J9XFJ0</accession>
<feature type="compositionally biased region" description="Polar residues" evidence="1">
    <location>
        <begin position="516"/>
        <end position="526"/>
    </location>
</feature>
<feature type="region of interest" description="Disordered" evidence="1">
    <location>
        <begin position="516"/>
        <end position="538"/>
    </location>
</feature>
<protein>
    <submittedName>
        <fullName evidence="2">Uncharacterized protein</fullName>
    </submittedName>
</protein>
<gene>
    <name evidence="2" type="ORF">BN980_GECA12s00681g</name>
</gene>
<proteinExistence type="predicted"/>
<dbReference type="EMBL" id="CCBN010000012">
    <property type="protein sequence ID" value="CDO55674.1"/>
    <property type="molecule type" value="Genomic_DNA"/>
</dbReference>
<reference evidence="2" key="1">
    <citation type="submission" date="2014-03" db="EMBL/GenBank/DDBJ databases">
        <authorList>
            <person name="Casaregola S."/>
        </authorList>
    </citation>
    <scope>NUCLEOTIDE SEQUENCE [LARGE SCALE GENOMIC DNA]</scope>
    <source>
        <strain evidence="2">CLIB 918</strain>
    </source>
</reference>
<organism evidence="2 3">
    <name type="scientific">Geotrichum candidum</name>
    <name type="common">Oospora lactis</name>
    <name type="synonym">Dipodascus geotrichum</name>
    <dbReference type="NCBI Taxonomy" id="1173061"/>
    <lineage>
        <taxon>Eukaryota</taxon>
        <taxon>Fungi</taxon>
        <taxon>Dikarya</taxon>
        <taxon>Ascomycota</taxon>
        <taxon>Saccharomycotina</taxon>
        <taxon>Dipodascomycetes</taxon>
        <taxon>Dipodascales</taxon>
        <taxon>Dipodascaceae</taxon>
        <taxon>Geotrichum</taxon>
    </lineage>
</organism>
<feature type="compositionally biased region" description="Polar residues" evidence="1">
    <location>
        <begin position="289"/>
        <end position="310"/>
    </location>
</feature>
<dbReference type="Proteomes" id="UP000242525">
    <property type="component" value="Unassembled WGS sequence"/>
</dbReference>
<keyword evidence="3" id="KW-1185">Reference proteome</keyword>
<dbReference type="SUPFAM" id="SSF46785">
    <property type="entry name" value="Winged helix' DNA-binding domain"/>
    <property type="match status" value="1"/>
</dbReference>
<dbReference type="InterPro" id="IPR036390">
    <property type="entry name" value="WH_DNA-bd_sf"/>
</dbReference>
<sequence>MSTIPATLNLLPVPSPSAPTKAAFLLNLPTDVVQALKRSNGSGIKLSLGPKMTLKVGDRILNLADTPLSSGQAVVYQPQGNSGPLASMGTVSHKLSVSSTTIVRRSPKPESPVALASSSASSSKSPLQLPVSPKPKSLQGSRVLSSMSINSAPLRAIHLLALAPISPQRMAQRTKIPLPEVESLLQEYGRSLGDGTYTLADEVYKDLRVWERKYSEEQRAKVIADSIKAFDRLEYPRNHPARQKLTNPMIQKAEVEATTRDQESKRRTQAGMSEKLVSEVQAKSVRAADQTSANSPVTSPHGQLPTQHYTTAKGHSPILERATRVSKKSQTNGSAYKSSSNSSSSSGSESEAKPVSSSARPRPQTQNGKVSTDHAAASASNGVSITTRKRKMSVSHPASSNPTKRQQVERPTGASGLPESPSPFVKPPLPPSRQQQQPRRINNTSGFPSAGVSRDKDMFALAQTFREKYSIYAKLYRAMSAKPGAAVARDRLRVQELVSLHKELESVKKRLWQMSPSMTSTPSVAKQTAKGPRLQLLR</sequence>